<sequence length="69" mass="7645">MREYVLRGAACKGPHVTDSGGISFRWSGKRGDQFYSVDYGCDRDRFAARNTELQAILKSLPVPAPQSLP</sequence>
<gene>
    <name evidence="1" type="ORF">FHS94_003320</name>
</gene>
<proteinExistence type="predicted"/>
<reference evidence="1 2" key="1">
    <citation type="submission" date="2020-08" db="EMBL/GenBank/DDBJ databases">
        <title>Genomic Encyclopedia of Type Strains, Phase IV (KMG-IV): sequencing the most valuable type-strain genomes for metagenomic binning, comparative biology and taxonomic classification.</title>
        <authorList>
            <person name="Goeker M."/>
        </authorList>
    </citation>
    <scope>NUCLEOTIDE SEQUENCE [LARGE SCALE GENOMIC DNA]</scope>
    <source>
        <strain evidence="1 2">DSM 100044</strain>
    </source>
</reference>
<comment type="caution">
    <text evidence="1">The sequence shown here is derived from an EMBL/GenBank/DDBJ whole genome shotgun (WGS) entry which is preliminary data.</text>
</comment>
<keyword evidence="2" id="KW-1185">Reference proteome</keyword>
<name>A0A7W9BFS5_9SPHN</name>
<protein>
    <submittedName>
        <fullName evidence="1">Uncharacterized protein</fullName>
    </submittedName>
</protein>
<evidence type="ECO:0000313" key="1">
    <source>
        <dbReference type="EMBL" id="MBB5716454.1"/>
    </source>
</evidence>
<accession>A0A7W9BFS5</accession>
<evidence type="ECO:0000313" key="2">
    <source>
        <dbReference type="Proteomes" id="UP000546200"/>
    </source>
</evidence>
<dbReference type="Proteomes" id="UP000546200">
    <property type="component" value="Unassembled WGS sequence"/>
</dbReference>
<dbReference type="AlphaFoldDB" id="A0A7W9BFS5"/>
<dbReference type="EMBL" id="JACIJK010000011">
    <property type="protein sequence ID" value="MBB5716454.1"/>
    <property type="molecule type" value="Genomic_DNA"/>
</dbReference>
<organism evidence="1 2">
    <name type="scientific">Sphingomonas aerophila</name>
    <dbReference type="NCBI Taxonomy" id="1344948"/>
    <lineage>
        <taxon>Bacteria</taxon>
        <taxon>Pseudomonadati</taxon>
        <taxon>Pseudomonadota</taxon>
        <taxon>Alphaproteobacteria</taxon>
        <taxon>Sphingomonadales</taxon>
        <taxon>Sphingomonadaceae</taxon>
        <taxon>Sphingomonas</taxon>
    </lineage>
</organism>